<evidence type="ECO:0000313" key="1">
    <source>
        <dbReference type="EMBL" id="KAL1528371.1"/>
    </source>
</evidence>
<sequence length="90" mass="10089">MLIPTFLGIVLYPDSIHARRRPSARARPECLRVQLGLGLQITPHIFSVRSSVYKFSLEGTCQCAAQLRFSSSTMSAHVRRKMDSNSILPD</sequence>
<organism evidence="1 2">
    <name type="scientific">Prymnesium parvum</name>
    <name type="common">Toxic golden alga</name>
    <dbReference type="NCBI Taxonomy" id="97485"/>
    <lineage>
        <taxon>Eukaryota</taxon>
        <taxon>Haptista</taxon>
        <taxon>Haptophyta</taxon>
        <taxon>Prymnesiophyceae</taxon>
        <taxon>Prymnesiales</taxon>
        <taxon>Prymnesiaceae</taxon>
        <taxon>Prymnesium</taxon>
    </lineage>
</organism>
<protein>
    <submittedName>
        <fullName evidence="1">Uncharacterized protein</fullName>
    </submittedName>
</protein>
<dbReference type="Proteomes" id="UP001515480">
    <property type="component" value="Unassembled WGS sequence"/>
</dbReference>
<dbReference type="EMBL" id="JBGBPQ010000002">
    <property type="protein sequence ID" value="KAL1528371.1"/>
    <property type="molecule type" value="Genomic_DNA"/>
</dbReference>
<proteinExistence type="predicted"/>
<accession>A0AB34K5X0</accession>
<comment type="caution">
    <text evidence="1">The sequence shown here is derived from an EMBL/GenBank/DDBJ whole genome shotgun (WGS) entry which is preliminary data.</text>
</comment>
<keyword evidence="2" id="KW-1185">Reference proteome</keyword>
<dbReference type="AlphaFoldDB" id="A0AB34K5X0"/>
<gene>
    <name evidence="1" type="ORF">AB1Y20_009723</name>
</gene>
<evidence type="ECO:0000313" key="2">
    <source>
        <dbReference type="Proteomes" id="UP001515480"/>
    </source>
</evidence>
<name>A0AB34K5X0_PRYPA</name>
<reference evidence="1 2" key="1">
    <citation type="journal article" date="2024" name="Science">
        <title>Giant polyketide synthase enzymes in the biosynthesis of giant marine polyether toxins.</title>
        <authorList>
            <person name="Fallon T.R."/>
            <person name="Shende V.V."/>
            <person name="Wierzbicki I.H."/>
            <person name="Pendleton A.L."/>
            <person name="Watervoot N.F."/>
            <person name="Auber R.P."/>
            <person name="Gonzalez D.J."/>
            <person name="Wisecaver J.H."/>
            <person name="Moore B.S."/>
        </authorList>
    </citation>
    <scope>NUCLEOTIDE SEQUENCE [LARGE SCALE GENOMIC DNA]</scope>
    <source>
        <strain evidence="1 2">12B1</strain>
    </source>
</reference>